<dbReference type="Pfam" id="PF00583">
    <property type="entry name" value="Acetyltransf_1"/>
    <property type="match status" value="1"/>
</dbReference>
<dbReference type="GO" id="GO:0016747">
    <property type="term" value="F:acyltransferase activity, transferring groups other than amino-acyl groups"/>
    <property type="evidence" value="ECO:0007669"/>
    <property type="project" value="InterPro"/>
</dbReference>
<keyword evidence="2" id="KW-0808">Transferase</keyword>
<dbReference type="CDD" id="cd04301">
    <property type="entry name" value="NAT_SF"/>
    <property type="match status" value="1"/>
</dbReference>
<evidence type="ECO:0000259" key="1">
    <source>
        <dbReference type="PROSITE" id="PS51186"/>
    </source>
</evidence>
<dbReference type="RefSeq" id="WP_245751967.1">
    <property type="nucleotide sequence ID" value="NZ_FOOK01000002.1"/>
</dbReference>
<dbReference type="PANTHER" id="PTHR43415">
    <property type="entry name" value="SPERMIDINE N(1)-ACETYLTRANSFERASE"/>
    <property type="match status" value="1"/>
</dbReference>
<keyword evidence="3" id="KW-1185">Reference proteome</keyword>
<dbReference type="AlphaFoldDB" id="A0A1I2KTF0"/>
<evidence type="ECO:0000313" key="3">
    <source>
        <dbReference type="Proteomes" id="UP000198661"/>
    </source>
</evidence>
<gene>
    <name evidence="2" type="ORF">SAMN04488025_102161</name>
</gene>
<dbReference type="PROSITE" id="PS51186">
    <property type="entry name" value="GNAT"/>
    <property type="match status" value="1"/>
</dbReference>
<dbReference type="PANTHER" id="PTHR43415:SF3">
    <property type="entry name" value="GNAT-FAMILY ACETYLTRANSFERASE"/>
    <property type="match status" value="1"/>
</dbReference>
<reference evidence="2 3" key="1">
    <citation type="submission" date="2016-10" db="EMBL/GenBank/DDBJ databases">
        <authorList>
            <person name="de Groot N.N."/>
        </authorList>
    </citation>
    <scope>NUCLEOTIDE SEQUENCE [LARGE SCALE GENOMIC DNA]</scope>
    <source>
        <strain evidence="2 3">DSM 44945</strain>
    </source>
</reference>
<proteinExistence type="predicted"/>
<evidence type="ECO:0000313" key="2">
    <source>
        <dbReference type="EMBL" id="SFF68176.1"/>
    </source>
</evidence>
<dbReference type="STRING" id="201973.SAMN04488025_102161"/>
<accession>A0A1I2KTF0</accession>
<dbReference type="SUPFAM" id="SSF55729">
    <property type="entry name" value="Acyl-CoA N-acyltransferases (Nat)"/>
    <property type="match status" value="1"/>
</dbReference>
<dbReference type="EMBL" id="FOOK01000002">
    <property type="protein sequence ID" value="SFF68176.1"/>
    <property type="molecule type" value="Genomic_DNA"/>
</dbReference>
<name>A0A1I2KTF0_9BACL</name>
<protein>
    <submittedName>
        <fullName evidence="2">Protein N-acetyltransferase, RimJ/RimL family</fullName>
    </submittedName>
</protein>
<dbReference type="Proteomes" id="UP000198661">
    <property type="component" value="Unassembled WGS sequence"/>
</dbReference>
<dbReference type="InterPro" id="IPR000182">
    <property type="entry name" value="GNAT_dom"/>
</dbReference>
<organism evidence="2 3">
    <name type="scientific">Planifilum fulgidum</name>
    <dbReference type="NCBI Taxonomy" id="201973"/>
    <lineage>
        <taxon>Bacteria</taxon>
        <taxon>Bacillati</taxon>
        <taxon>Bacillota</taxon>
        <taxon>Bacilli</taxon>
        <taxon>Bacillales</taxon>
        <taxon>Thermoactinomycetaceae</taxon>
        <taxon>Planifilum</taxon>
    </lineage>
</organism>
<dbReference type="Gene3D" id="3.40.630.30">
    <property type="match status" value="1"/>
</dbReference>
<sequence>MGFEQVSTLPDGRRLVLREAVLEDAEEMIVFVQKTLGESDYLLFEPGEFRPSVGEQRQLLEQCARSDTHLYLIAEVDGEMAGMLHFQPGKRKRNAHAGEFGISVRKKYWGMSIGRQLLQALLQWARQTGKIRKINLRVRTDNERAIRLYRSVGFKVEGTISREFCIDGRFYDAHWMGIELD</sequence>
<dbReference type="InterPro" id="IPR016181">
    <property type="entry name" value="Acyl_CoA_acyltransferase"/>
</dbReference>
<feature type="domain" description="N-acetyltransferase" evidence="1">
    <location>
        <begin position="15"/>
        <end position="181"/>
    </location>
</feature>